<dbReference type="SMART" id="SM00317">
    <property type="entry name" value="SET"/>
    <property type="match status" value="1"/>
</dbReference>
<dbReference type="EMBL" id="VXIS01000121">
    <property type="protein sequence ID" value="KAA8903188.1"/>
    <property type="molecule type" value="Genomic_DNA"/>
</dbReference>
<feature type="domain" description="SET" evidence="1">
    <location>
        <begin position="3"/>
        <end position="127"/>
    </location>
</feature>
<evidence type="ECO:0000259" key="1">
    <source>
        <dbReference type="PROSITE" id="PS50280"/>
    </source>
</evidence>
<dbReference type="InterPro" id="IPR009207">
    <property type="entry name" value="SET7_MeTrfase"/>
</dbReference>
<gene>
    <name evidence="2" type="ORF">FN846DRAFT_68131</name>
</gene>
<comment type="caution">
    <text evidence="2">The sequence shown here is derived from an EMBL/GenBank/DDBJ whole genome shotgun (WGS) entry which is preliminary data.</text>
</comment>
<sequence length="158" mass="17534">MSQPLTRISTLNLVLETPKGRGVFATALIPAGTVIDTAPVLLLSERDFDEHVTHTSLLHYSYNWPTPTDDGKSSVLRQAIVLGLGSMFNHSARRQNVGWKRNLEKQVVVYTALRDIAKGEELLISYGPHLTFVDAEEAMWQRGREAESGEDFLGGIEV</sequence>
<proteinExistence type="predicted"/>
<dbReference type="SUPFAM" id="SSF82199">
    <property type="entry name" value="SET domain"/>
    <property type="match status" value="1"/>
</dbReference>
<organism evidence="2 3">
    <name type="scientific">Sphaerosporella brunnea</name>
    <dbReference type="NCBI Taxonomy" id="1250544"/>
    <lineage>
        <taxon>Eukaryota</taxon>
        <taxon>Fungi</taxon>
        <taxon>Dikarya</taxon>
        <taxon>Ascomycota</taxon>
        <taxon>Pezizomycotina</taxon>
        <taxon>Pezizomycetes</taxon>
        <taxon>Pezizales</taxon>
        <taxon>Pyronemataceae</taxon>
        <taxon>Sphaerosporella</taxon>
    </lineage>
</organism>
<dbReference type="OrthoDB" id="3180714at2759"/>
<dbReference type="InParanoid" id="A0A5J5ETF7"/>
<accession>A0A5J5ETF7</accession>
<dbReference type="CDD" id="cd10540">
    <property type="entry name" value="SET_SpSet7-like"/>
    <property type="match status" value="1"/>
</dbReference>
<dbReference type="InterPro" id="IPR001214">
    <property type="entry name" value="SET_dom"/>
</dbReference>
<reference evidence="2 3" key="1">
    <citation type="submission" date="2019-09" db="EMBL/GenBank/DDBJ databases">
        <title>Draft genome of the ectomycorrhizal ascomycete Sphaerosporella brunnea.</title>
        <authorList>
            <consortium name="DOE Joint Genome Institute"/>
            <person name="Benucci G.M."/>
            <person name="Marozzi G."/>
            <person name="Antonielli L."/>
            <person name="Sanchez S."/>
            <person name="Marco P."/>
            <person name="Wang X."/>
            <person name="Falini L.B."/>
            <person name="Barry K."/>
            <person name="Haridas S."/>
            <person name="Lipzen A."/>
            <person name="Labutti K."/>
            <person name="Grigoriev I.V."/>
            <person name="Murat C."/>
            <person name="Martin F."/>
            <person name="Albertini E."/>
            <person name="Donnini D."/>
            <person name="Bonito G."/>
        </authorList>
    </citation>
    <scope>NUCLEOTIDE SEQUENCE [LARGE SCALE GENOMIC DNA]</scope>
    <source>
        <strain evidence="2 3">Sb_GMNB300</strain>
    </source>
</reference>
<dbReference type="Pfam" id="PF00856">
    <property type="entry name" value="SET"/>
    <property type="match status" value="1"/>
</dbReference>
<dbReference type="PROSITE" id="PS50280">
    <property type="entry name" value="SET"/>
    <property type="match status" value="1"/>
</dbReference>
<protein>
    <recommendedName>
        <fullName evidence="1">SET domain-containing protein</fullName>
    </recommendedName>
</protein>
<dbReference type="InterPro" id="IPR046341">
    <property type="entry name" value="SET_dom_sf"/>
</dbReference>
<evidence type="ECO:0000313" key="2">
    <source>
        <dbReference type="EMBL" id="KAA8903188.1"/>
    </source>
</evidence>
<dbReference type="AlphaFoldDB" id="A0A5J5ETF7"/>
<dbReference type="Proteomes" id="UP000326924">
    <property type="component" value="Unassembled WGS sequence"/>
</dbReference>
<dbReference type="Gene3D" id="2.170.270.10">
    <property type="entry name" value="SET domain"/>
    <property type="match status" value="1"/>
</dbReference>
<evidence type="ECO:0000313" key="3">
    <source>
        <dbReference type="Proteomes" id="UP000326924"/>
    </source>
</evidence>
<dbReference type="GO" id="GO:0062122">
    <property type="term" value="F:histone H3K37 methyltransferase activity"/>
    <property type="evidence" value="ECO:0007669"/>
    <property type="project" value="InterPro"/>
</dbReference>
<dbReference type="PIRSF" id="PIRSF022536">
    <property type="entry name" value="A612L_SET"/>
    <property type="match status" value="1"/>
</dbReference>
<name>A0A5J5ETF7_9PEZI</name>
<keyword evidence="3" id="KW-1185">Reference proteome</keyword>